<name>S7TGA5_9BACT</name>
<evidence type="ECO:0000256" key="2">
    <source>
        <dbReference type="ARBA" id="ARBA00022723"/>
    </source>
</evidence>
<dbReference type="SUPFAM" id="SSF46548">
    <property type="entry name" value="alpha-helical ferredoxin"/>
    <property type="match status" value="1"/>
</dbReference>
<dbReference type="InterPro" id="IPR016166">
    <property type="entry name" value="FAD-bd_PCMH"/>
</dbReference>
<dbReference type="OrthoDB" id="9811557at2"/>
<dbReference type="GO" id="GO:0071949">
    <property type="term" value="F:FAD binding"/>
    <property type="evidence" value="ECO:0007669"/>
    <property type="project" value="InterPro"/>
</dbReference>
<dbReference type="SUPFAM" id="SSF56176">
    <property type="entry name" value="FAD-binding/transporter-associated domain-like"/>
    <property type="match status" value="1"/>
</dbReference>
<dbReference type="RefSeq" id="WP_020885746.1">
    <property type="nucleotide sequence ID" value="NZ_ATHI01000002.1"/>
</dbReference>
<keyword evidence="2" id="KW-0479">Metal-binding</keyword>
<dbReference type="Gene3D" id="1.10.1060.10">
    <property type="entry name" value="Alpha-helical ferredoxin"/>
    <property type="match status" value="1"/>
</dbReference>
<dbReference type="SUPFAM" id="SSF55103">
    <property type="entry name" value="FAD-linked oxidases, C-terminal domain"/>
    <property type="match status" value="1"/>
</dbReference>
<evidence type="ECO:0000256" key="1">
    <source>
        <dbReference type="ARBA" id="ARBA00022630"/>
    </source>
</evidence>
<dbReference type="GO" id="GO:0046872">
    <property type="term" value="F:metal ion binding"/>
    <property type="evidence" value="ECO:0007669"/>
    <property type="project" value="UniProtKB-KW"/>
</dbReference>
<dbReference type="AlphaFoldDB" id="S7TGA5"/>
<evidence type="ECO:0000256" key="4">
    <source>
        <dbReference type="ARBA" id="ARBA00023004"/>
    </source>
</evidence>
<dbReference type="Pfam" id="PF02913">
    <property type="entry name" value="FAD-oxidase_C"/>
    <property type="match status" value="2"/>
</dbReference>
<dbReference type="GO" id="GO:0016491">
    <property type="term" value="F:oxidoreductase activity"/>
    <property type="evidence" value="ECO:0007669"/>
    <property type="project" value="UniProtKB-ARBA"/>
</dbReference>
<dbReference type="eggNOG" id="COG0247">
    <property type="taxonomic scope" value="Bacteria"/>
</dbReference>
<gene>
    <name evidence="8" type="ORF">dsat_1860</name>
</gene>
<evidence type="ECO:0000313" key="8">
    <source>
        <dbReference type="EMBL" id="EPR35756.1"/>
    </source>
</evidence>
<dbReference type="PROSITE" id="PS00198">
    <property type="entry name" value="4FE4S_FER_1"/>
    <property type="match status" value="2"/>
</dbReference>
<protein>
    <submittedName>
        <fullName evidence="8">FAD linked oxidase domain-containing protein</fullName>
    </submittedName>
</protein>
<dbReference type="PANTHER" id="PTHR42934">
    <property type="entry name" value="GLYCOLATE OXIDASE SUBUNIT GLCD"/>
    <property type="match status" value="1"/>
</dbReference>
<dbReference type="InterPro" id="IPR016169">
    <property type="entry name" value="FAD-bd_PCMH_sub2"/>
</dbReference>
<dbReference type="InterPro" id="IPR016164">
    <property type="entry name" value="FAD-linked_Oxase-like_C"/>
</dbReference>
<dbReference type="InterPro" id="IPR009051">
    <property type="entry name" value="Helical_ferredxn"/>
</dbReference>
<dbReference type="Proteomes" id="UP000014975">
    <property type="component" value="Unassembled WGS sequence"/>
</dbReference>
<keyword evidence="5" id="KW-0411">Iron-sulfur</keyword>
<dbReference type="Gene3D" id="3.30.70.2740">
    <property type="match status" value="1"/>
</dbReference>
<dbReference type="InterPro" id="IPR036318">
    <property type="entry name" value="FAD-bd_PCMH-like_sf"/>
</dbReference>
<evidence type="ECO:0000259" key="6">
    <source>
        <dbReference type="PROSITE" id="PS51379"/>
    </source>
</evidence>
<evidence type="ECO:0000256" key="3">
    <source>
        <dbReference type="ARBA" id="ARBA00022827"/>
    </source>
</evidence>
<feature type="domain" description="4Fe-4S ferredoxin-type" evidence="6">
    <location>
        <begin position="781"/>
        <end position="810"/>
    </location>
</feature>
<accession>S7TGA5</accession>
<keyword evidence="3" id="KW-0274">FAD</keyword>
<evidence type="ECO:0000313" key="9">
    <source>
        <dbReference type="Proteomes" id="UP000014975"/>
    </source>
</evidence>
<dbReference type="PATRIC" id="fig|1121439.3.peg.246"/>
<evidence type="ECO:0000259" key="7">
    <source>
        <dbReference type="PROSITE" id="PS51387"/>
    </source>
</evidence>
<evidence type="ECO:0000256" key="5">
    <source>
        <dbReference type="ARBA" id="ARBA00023014"/>
    </source>
</evidence>
<dbReference type="eggNOG" id="COG0277">
    <property type="taxonomic scope" value="Bacteria"/>
</dbReference>
<reference evidence="8 9" key="1">
    <citation type="journal article" date="2013" name="Genome Announc.">
        <title>Draft genome sequences for three mercury-methylating, sulfate-reducing bacteria.</title>
        <authorList>
            <person name="Brown S.D."/>
            <person name="Hurt R.A.Jr."/>
            <person name="Gilmour C.C."/>
            <person name="Elias D.A."/>
        </authorList>
    </citation>
    <scope>NUCLEOTIDE SEQUENCE [LARGE SCALE GENOMIC DNA]</scope>
    <source>
        <strain evidence="8 9">DSM 16529</strain>
    </source>
</reference>
<keyword evidence="4" id="KW-0408">Iron</keyword>
<dbReference type="InterPro" id="IPR017896">
    <property type="entry name" value="4Fe4S_Fe-S-bd"/>
</dbReference>
<dbReference type="Pfam" id="PF01565">
    <property type="entry name" value="FAD_binding_4"/>
    <property type="match status" value="1"/>
</dbReference>
<dbReference type="Pfam" id="PF13183">
    <property type="entry name" value="Fer4_8"/>
    <property type="match status" value="1"/>
</dbReference>
<keyword evidence="1" id="KW-0285">Flavoprotein</keyword>
<proteinExistence type="predicted"/>
<dbReference type="InterPro" id="IPR006094">
    <property type="entry name" value="Oxid_FAD_bind_N"/>
</dbReference>
<sequence length="1193" mass="130339">MPNKGPHISIPLERLVPRVLGIPAAETAAWPTGVRETVCALAGEMFLVRYNPFIDPGLVRKSVTEALEKACPTLGEDCCGRVRQGMERFWKDFDDEQEFKAEILRRLEPLVSREAVVTTRGSLIETATDATDLRMELPMLMLAPGTVDEVKAIVRLAAEMGFALIPRGGGTGLTGGAIPALTRSVVLSLSKLKAIRDIDPDSMTLCAEAGVITADAIKAAAEQNLLFTVDPASKAGSSIGGNISENSGGPFCFEYGVTLDNILSYSMVMPSGELIEVVRMNHPRHKIMPGEAAVFEIRNEQGETTRTITLSGDDIRGKNLGKDVSNKFLGGLPGVQKEGVDGVIVEGCFVLHEKPALSRTLCLEFFGRSMHNAMLVIKDIVALRDRIRDAGDLVKISSLEEFGPKYVQAIGYAKKSGAYEGEPISVLLVQLDSDNEEALAQAVSDIVTISGRFDNVDVFSAEDDRQAEIFWEDRHKLSAIAKRTSGFKVNEDIVIPLEVIPEFSDFLENMNLHYMAVAYRKALKKVTDLAGVDPADPFIDQEFAFVKDIFKGVVTVKDLSDQELEVQASYFFHDLRSRYPAEREALDAILSDMQATRVIVANHMHAGDGNCHVNFPVNSNDPEMLGLVHEAVEKLFRKVMALGGAVSGEHGIGITKIGHLEQEKIDALRAYKQEVDPKGIINPGKLVSRELTVEPYTFSFNRLIQDLSTTALPDKERLITLLSGIQTCTRCGKCKQVCPMYHPRAGFLYHPRNKNIALGALIEAIYYSLLHTGRPDKRLMGELRRIMEHCTACGKCAGICPVKIDSSNVALHMRAFLEEKKAGGHPLKSRILHFLAQAPEKRVPTAAKALSLAQQMQNVGLGLIPKAWRSRLESPVFREKGPAPGFANLAEAIGLDDAFLIAPREIEDARDVPETVFYFPGCGAGLFYRDIGLAVLALLLRRGVSVILPDRHLCCGYPLLAQGLEEAYLNNYGANVARIRMVLDKAARKGFKVTSVLTSCGTCRESLSRHGIEATFGPKARHLDAAQFLSERMERAEGGPERIIYHAACHAEWTGQHPNKAAGIYQKVLAGLTGAQVLHTPGCCGESGLGALTSPAIYNRLRERKKERLAIDLMRAGREAPVVVGCPSCKVGLMRCLIEMGPEALAGREVLHTVELLARLECGENWRKELLTAIGGAIAHDGLRLVQGLAVEL</sequence>
<dbReference type="EMBL" id="ATHI01000002">
    <property type="protein sequence ID" value="EPR35756.1"/>
    <property type="molecule type" value="Genomic_DNA"/>
</dbReference>
<dbReference type="InterPro" id="IPR004017">
    <property type="entry name" value="Cys_rich_dom"/>
</dbReference>
<feature type="domain" description="FAD-binding PCMH-type" evidence="7">
    <location>
        <begin position="134"/>
        <end position="354"/>
    </location>
</feature>
<keyword evidence="9" id="KW-1185">Reference proteome</keyword>
<dbReference type="InterPro" id="IPR051914">
    <property type="entry name" value="FAD-linked_OxidoTrans_Type4"/>
</dbReference>
<dbReference type="PANTHER" id="PTHR42934:SF2">
    <property type="entry name" value="GLYCOLATE OXIDASE SUBUNIT GLCD"/>
    <property type="match status" value="1"/>
</dbReference>
<organism evidence="8 9">
    <name type="scientific">Alkalidesulfovibrio alkalitolerans DSM 16529</name>
    <dbReference type="NCBI Taxonomy" id="1121439"/>
    <lineage>
        <taxon>Bacteria</taxon>
        <taxon>Pseudomonadati</taxon>
        <taxon>Thermodesulfobacteriota</taxon>
        <taxon>Desulfovibrionia</taxon>
        <taxon>Desulfovibrionales</taxon>
        <taxon>Desulfovibrionaceae</taxon>
        <taxon>Alkalidesulfovibrio</taxon>
    </lineage>
</organism>
<dbReference type="Gene3D" id="3.30.465.10">
    <property type="match status" value="1"/>
</dbReference>
<dbReference type="Pfam" id="PF02754">
    <property type="entry name" value="CCG"/>
    <property type="match status" value="2"/>
</dbReference>
<dbReference type="PROSITE" id="PS51387">
    <property type="entry name" value="FAD_PCMH"/>
    <property type="match status" value="1"/>
</dbReference>
<dbReference type="InterPro" id="IPR017900">
    <property type="entry name" value="4Fe4S_Fe_S_CS"/>
</dbReference>
<comment type="caution">
    <text evidence="8">The sequence shown here is derived from an EMBL/GenBank/DDBJ whole genome shotgun (WGS) entry which is preliminary data.</text>
</comment>
<dbReference type="PROSITE" id="PS51379">
    <property type="entry name" value="4FE4S_FER_2"/>
    <property type="match status" value="1"/>
</dbReference>
<dbReference type="STRING" id="1121439.dsat_1860"/>
<dbReference type="GO" id="GO:0051536">
    <property type="term" value="F:iron-sulfur cluster binding"/>
    <property type="evidence" value="ECO:0007669"/>
    <property type="project" value="UniProtKB-KW"/>
</dbReference>
<dbReference type="InterPro" id="IPR004113">
    <property type="entry name" value="FAD-bd_oxidored_4_C"/>
</dbReference>